<feature type="domain" description="DUF1592" evidence="5">
    <location>
        <begin position="435"/>
        <end position="559"/>
    </location>
</feature>
<dbReference type="InterPro" id="IPR011429">
    <property type="entry name" value="Cyt_c_Planctomycete-type"/>
</dbReference>
<evidence type="ECO:0000259" key="6">
    <source>
        <dbReference type="Pfam" id="PF07635"/>
    </source>
</evidence>
<dbReference type="InterPro" id="IPR011478">
    <property type="entry name" value="DUF1585"/>
</dbReference>
<dbReference type="InterPro" id="IPR013039">
    <property type="entry name" value="DUF1588"/>
</dbReference>
<dbReference type="InterPro" id="IPR031768">
    <property type="entry name" value="CBM60_xylan-bd"/>
</dbReference>
<evidence type="ECO:0000259" key="5">
    <source>
        <dbReference type="Pfam" id="PF07631"/>
    </source>
</evidence>
<dbReference type="Pfam" id="PF07637">
    <property type="entry name" value="PSD5"/>
    <property type="match status" value="1"/>
</dbReference>
<feature type="domain" description="DUF1595" evidence="7">
    <location>
        <begin position="360"/>
        <end position="420"/>
    </location>
</feature>
<feature type="chain" id="PRO_5002893341" description="Cytochrome c domain-containing protein" evidence="1">
    <location>
        <begin position="24"/>
        <end position="784"/>
    </location>
</feature>
<dbReference type="InterPro" id="IPR036909">
    <property type="entry name" value="Cyt_c-like_dom_sf"/>
</dbReference>
<dbReference type="InterPro" id="IPR013036">
    <property type="entry name" value="DUF1587"/>
</dbReference>
<proteinExistence type="predicted"/>
<keyword evidence="10" id="KW-1185">Reference proteome</keyword>
<dbReference type="Pfam" id="PF16841">
    <property type="entry name" value="CBM60"/>
    <property type="match status" value="1"/>
</dbReference>
<dbReference type="RefSeq" id="WP_007417627.1">
    <property type="nucleotide sequence ID" value="NZ_ABOX02000045.1"/>
</dbReference>
<feature type="domain" description="DUF1585" evidence="2">
    <location>
        <begin position="690"/>
        <end position="763"/>
    </location>
</feature>
<evidence type="ECO:0000313" key="9">
    <source>
        <dbReference type="EMBL" id="EEF58342.1"/>
    </source>
</evidence>
<feature type="domain" description="DUF1587" evidence="3">
    <location>
        <begin position="129"/>
        <end position="192"/>
    </location>
</feature>
<dbReference type="EMBL" id="ABOX02000045">
    <property type="protein sequence ID" value="EEF58342.1"/>
    <property type="molecule type" value="Genomic_DNA"/>
</dbReference>
<dbReference type="Pfam" id="PF07626">
    <property type="entry name" value="PSD3"/>
    <property type="match status" value="1"/>
</dbReference>
<name>B9XP91_PEDPL</name>
<dbReference type="Pfam" id="PF07627">
    <property type="entry name" value="PSCyt3"/>
    <property type="match status" value="1"/>
</dbReference>
<evidence type="ECO:0000259" key="2">
    <source>
        <dbReference type="Pfam" id="PF07624"/>
    </source>
</evidence>
<dbReference type="SUPFAM" id="SSF46626">
    <property type="entry name" value="Cytochrome c"/>
    <property type="match status" value="1"/>
</dbReference>
<dbReference type="Gene3D" id="1.10.760.10">
    <property type="entry name" value="Cytochrome c-like domain"/>
    <property type="match status" value="1"/>
</dbReference>
<evidence type="ECO:0000313" key="10">
    <source>
        <dbReference type="Proteomes" id="UP000003688"/>
    </source>
</evidence>
<feature type="signal peptide" evidence="1">
    <location>
        <begin position="1"/>
        <end position="23"/>
    </location>
</feature>
<feature type="domain" description="DUF1588" evidence="4">
    <location>
        <begin position="577"/>
        <end position="676"/>
    </location>
</feature>
<evidence type="ECO:0000259" key="8">
    <source>
        <dbReference type="Pfam" id="PF16841"/>
    </source>
</evidence>
<evidence type="ECO:0000256" key="1">
    <source>
        <dbReference type="SAM" id="SignalP"/>
    </source>
</evidence>
<evidence type="ECO:0008006" key="11">
    <source>
        <dbReference type="Google" id="ProtNLM"/>
    </source>
</evidence>
<feature type="domain" description="Carbohydrate binding module xylan-binding" evidence="8">
    <location>
        <begin position="246"/>
        <end position="335"/>
    </location>
</feature>
<dbReference type="AlphaFoldDB" id="B9XP91"/>
<reference evidence="9 10" key="1">
    <citation type="journal article" date="2011" name="J. Bacteriol.">
        <title>Genome sequence of 'Pedosphaera parvula' Ellin514, an aerobic Verrucomicrobial isolate from pasture soil.</title>
        <authorList>
            <person name="Kant R."/>
            <person name="van Passel M.W."/>
            <person name="Sangwan P."/>
            <person name="Palva A."/>
            <person name="Lucas S."/>
            <person name="Copeland A."/>
            <person name="Lapidus A."/>
            <person name="Glavina Del Rio T."/>
            <person name="Dalin E."/>
            <person name="Tice H."/>
            <person name="Bruce D."/>
            <person name="Goodwin L."/>
            <person name="Pitluck S."/>
            <person name="Chertkov O."/>
            <person name="Larimer F.W."/>
            <person name="Land M.L."/>
            <person name="Hauser L."/>
            <person name="Brettin T.S."/>
            <person name="Detter J.C."/>
            <person name="Han S."/>
            <person name="de Vos W.M."/>
            <person name="Janssen P.H."/>
            <person name="Smidt H."/>
        </authorList>
    </citation>
    <scope>NUCLEOTIDE SEQUENCE [LARGE SCALE GENOMIC DNA]</scope>
    <source>
        <strain evidence="9 10">Ellin514</strain>
    </source>
</reference>
<dbReference type="GO" id="GO:0009055">
    <property type="term" value="F:electron transfer activity"/>
    <property type="evidence" value="ECO:0007669"/>
    <property type="project" value="InterPro"/>
</dbReference>
<protein>
    <recommendedName>
        <fullName evidence="11">Cytochrome c domain-containing protein</fullName>
    </recommendedName>
</protein>
<dbReference type="Pfam" id="PF07635">
    <property type="entry name" value="PSCyt1"/>
    <property type="match status" value="1"/>
</dbReference>
<dbReference type="STRING" id="320771.Cflav_PD1281"/>
<dbReference type="InterPro" id="IPR013043">
    <property type="entry name" value="DUF1595"/>
</dbReference>
<dbReference type="Pfam" id="PF07631">
    <property type="entry name" value="PSD4"/>
    <property type="match status" value="1"/>
</dbReference>
<evidence type="ECO:0000259" key="7">
    <source>
        <dbReference type="Pfam" id="PF07637"/>
    </source>
</evidence>
<dbReference type="Pfam" id="PF07624">
    <property type="entry name" value="PSD2"/>
    <property type="match status" value="1"/>
</dbReference>
<dbReference type="InterPro" id="IPR013042">
    <property type="entry name" value="DUF1592"/>
</dbReference>
<evidence type="ECO:0000259" key="4">
    <source>
        <dbReference type="Pfam" id="PF07627"/>
    </source>
</evidence>
<accession>B9XP91</accession>
<dbReference type="Gene3D" id="2.60.60.40">
    <property type="match status" value="1"/>
</dbReference>
<dbReference type="OrthoDB" id="175242at2"/>
<gene>
    <name evidence="9" type="ORF">Cflav_PD1281</name>
</gene>
<evidence type="ECO:0000259" key="3">
    <source>
        <dbReference type="Pfam" id="PF07626"/>
    </source>
</evidence>
<comment type="caution">
    <text evidence="9">The sequence shown here is derived from an EMBL/GenBank/DDBJ whole genome shotgun (WGS) entry which is preliminary data.</text>
</comment>
<dbReference type="Proteomes" id="UP000003688">
    <property type="component" value="Unassembled WGS sequence"/>
</dbReference>
<organism evidence="9 10">
    <name type="scientific">Pedosphaera parvula (strain Ellin514)</name>
    <dbReference type="NCBI Taxonomy" id="320771"/>
    <lineage>
        <taxon>Bacteria</taxon>
        <taxon>Pseudomonadati</taxon>
        <taxon>Verrucomicrobiota</taxon>
        <taxon>Pedosphaerae</taxon>
        <taxon>Pedosphaerales</taxon>
        <taxon>Pedosphaeraceae</taxon>
        <taxon>Pedosphaera</taxon>
    </lineage>
</organism>
<feature type="domain" description="Cytochrome C Planctomycete-type" evidence="6">
    <location>
        <begin position="47"/>
        <end position="92"/>
    </location>
</feature>
<sequence length="784" mass="88163" precursor="true">MMIRAFILVLCLFWGLQSSPAAARLDSSSNPKVTFEKNVKPLLSQYCFGCHGEKKKGDLDLRIYTNDALVKKDRDVFEKVLHNLQAHEMPPESKPQPSSEEREIISHWIEAEVLGCDCNQPDPGRVTMRRLNRTEYNNTIRDLVGVDFQPADDFPVDDVGYGFDNIGDVLSLSPMLMEKYFVAAEKILDAAIVTTRLVGGPTNHFKGDRLKGSLHVDELEHGAKMLSGDGEVYATNLFSKAGKYILRVKAAGQQAGPDLPKMEVRLDDKVLRTLEVKAPKDDPKVYEIEFDVNGSGGKKIAAAFINDYYDEKNPDPAKRDRNLMVRYIDVVGPLELEPLPESHKRIFTEQPSTHSTNQVAQKIIERFAKRAYRRPLSTAEFDRLFQFFKMAQKDGESFETSVKVALQAVLVSPHFLFRGESKPNPNNSHSIHPIDEFALATRLSYFLWSSMPDDELFKLAERGKLHGNLDAQVTRMLKDPKAGELVKNFADQWLQIRNLAAVTPDPEVFPQFTDKLRSAMEKETELYFGYVMEHDRSILEFIDSDYTFLNEPLAKLYGIPGVSGDEFRRVTFKNHERGGLLTQASVLTVTSNPTRTSPVKRGKWVLETILGAPPPPPPPNVPALSNDKKVVASGTMRQRMEQHRADPMCASCHARMDPIGFGFENFDAIGAWRTKEGTFDLDTTGKLVTGESFQGVQDLKRILLKDKRDAFVHCLSEKMLTYALGRGMEFYDKCAVDEITKTLAKNDFKFSSLVLSVVKSSPFRMSRGEEDKVAESGGKEAKGN</sequence>
<keyword evidence="1" id="KW-0732">Signal</keyword>
<dbReference type="GO" id="GO:0020037">
    <property type="term" value="F:heme binding"/>
    <property type="evidence" value="ECO:0007669"/>
    <property type="project" value="InterPro"/>
</dbReference>